<name>A0A1Z1WM49_9ACTN</name>
<dbReference type="eggNOG" id="COG0599">
    <property type="taxonomic scope" value="Bacteria"/>
</dbReference>
<feature type="region of interest" description="Disordered" evidence="1">
    <location>
        <begin position="504"/>
        <end position="553"/>
    </location>
</feature>
<feature type="compositionally biased region" description="Low complexity" evidence="1">
    <location>
        <begin position="534"/>
        <end position="553"/>
    </location>
</feature>
<dbReference type="STRING" id="67267.GCA_000716675_03600"/>
<feature type="compositionally biased region" description="Pro residues" evidence="1">
    <location>
        <begin position="518"/>
        <end position="533"/>
    </location>
</feature>
<dbReference type="Gene3D" id="3.40.50.1820">
    <property type="entry name" value="alpha/beta hydrolase"/>
    <property type="match status" value="1"/>
</dbReference>
<dbReference type="GO" id="GO:0004803">
    <property type="term" value="F:transposase activity"/>
    <property type="evidence" value="ECO:0007669"/>
    <property type="project" value="InterPro"/>
</dbReference>
<dbReference type="AlphaFoldDB" id="A0A1Z1WM49"/>
<dbReference type="InterPro" id="IPR002525">
    <property type="entry name" value="Transp_IS110-like_N"/>
</dbReference>
<evidence type="ECO:0000313" key="4">
    <source>
        <dbReference type="EMBL" id="ARX87469.1"/>
    </source>
</evidence>
<accession>A0A1Z1WM49</accession>
<sequence length="553" mass="59430">MASALSVMGAVLATAEFPGIAAGYRALLKWARKSGTVRRAGVEGTGSYEASLSRYLLAQGIDVIDVNRMDRADRGRRCTSDPLDAQNAARAVLSGRACARAKAGDGPVQIARMYKLTKASAVKARTQAINRLKAVLITADPALREELAPLGNAELFRTCARFADENSQANAALHRTVFTRLRGDPRTQDYYERRIKEGKTRREVVRCLKRYAARGGLPPGRTATARTPLIGAVVTDERVGRVSETPKNTLQYRFDGPEDAPVLVLGPSLGTTWHMWDRQVPELSKNWRVIRFDMPGHGGAPAHPVDSVGELARRVLATLDELGVQRFGFAGCALGGAIGAELALRNPHRVASLALIATSPRFGTADEFRQRGVIVRTNGLDPIARSSPERWFTPGFAAAQPAITDWAVQMVRTTDPGCYIAACEALAAFDIRAELASIGVPTLVLVGSEDQVTGQGEARTLVAGIPDARLAVVPGASHLAPVEQPAAVTDLLVRHFSSAWQAAPDTHATGQHAITAPPVKPVLAPPRPRPSPRSPRSSSRWRRTPAPTRTPRA</sequence>
<keyword evidence="5" id="KW-1185">Reference proteome</keyword>
<dbReference type="Proteomes" id="UP000195880">
    <property type="component" value="Chromosome"/>
</dbReference>
<dbReference type="GO" id="GO:0006313">
    <property type="term" value="P:DNA transposition"/>
    <property type="evidence" value="ECO:0007669"/>
    <property type="project" value="InterPro"/>
</dbReference>
<evidence type="ECO:0000256" key="1">
    <source>
        <dbReference type="SAM" id="MobiDB-lite"/>
    </source>
</evidence>
<dbReference type="PRINTS" id="PR00111">
    <property type="entry name" value="ABHYDROLASE"/>
</dbReference>
<proteinExistence type="predicted"/>
<reference evidence="4 5" key="1">
    <citation type="submission" date="2017-05" db="EMBL/GenBank/DDBJ databases">
        <title>Streptomyces alboflavus Genome sequencing and assembly.</title>
        <authorList>
            <person name="Wang Y."/>
            <person name="Du B."/>
            <person name="Ding Y."/>
            <person name="Liu H."/>
            <person name="Hou Q."/>
            <person name="Liu K."/>
            <person name="Wang C."/>
            <person name="Yao L."/>
        </authorList>
    </citation>
    <scope>NUCLEOTIDE SEQUENCE [LARGE SCALE GENOMIC DNA]</scope>
    <source>
        <strain evidence="4 5">MDJK44</strain>
    </source>
</reference>
<dbReference type="Pfam" id="PF00561">
    <property type="entry name" value="Abhydrolase_1"/>
    <property type="match status" value="1"/>
</dbReference>
<feature type="domain" description="AB hydrolase-1" evidence="2">
    <location>
        <begin position="261"/>
        <end position="370"/>
    </location>
</feature>
<evidence type="ECO:0000313" key="5">
    <source>
        <dbReference type="Proteomes" id="UP000195880"/>
    </source>
</evidence>
<evidence type="ECO:0000259" key="3">
    <source>
        <dbReference type="Pfam" id="PF01548"/>
    </source>
</evidence>
<dbReference type="Pfam" id="PF01548">
    <property type="entry name" value="DEDD_Tnp_IS110"/>
    <property type="match status" value="1"/>
</dbReference>
<dbReference type="KEGG" id="salf:SMD44_06950"/>
<dbReference type="PANTHER" id="PTHR43433:SF1">
    <property type="entry name" value="BLL5160 PROTEIN"/>
    <property type="match status" value="1"/>
</dbReference>
<gene>
    <name evidence="4" type="primary">pcaL</name>
    <name evidence="4" type="ORF">SMD44_06950</name>
</gene>
<dbReference type="GO" id="GO:0003677">
    <property type="term" value="F:DNA binding"/>
    <property type="evidence" value="ECO:0007669"/>
    <property type="project" value="InterPro"/>
</dbReference>
<dbReference type="EMBL" id="CP021748">
    <property type="protein sequence ID" value="ARX87469.1"/>
    <property type="molecule type" value="Genomic_DNA"/>
</dbReference>
<organism evidence="4 5">
    <name type="scientific">Streptomyces alboflavus</name>
    <dbReference type="NCBI Taxonomy" id="67267"/>
    <lineage>
        <taxon>Bacteria</taxon>
        <taxon>Bacillati</taxon>
        <taxon>Actinomycetota</taxon>
        <taxon>Actinomycetes</taxon>
        <taxon>Kitasatosporales</taxon>
        <taxon>Streptomycetaceae</taxon>
        <taxon>Streptomyces</taxon>
    </lineage>
</organism>
<dbReference type="InterPro" id="IPR050471">
    <property type="entry name" value="AB_hydrolase"/>
</dbReference>
<dbReference type="InterPro" id="IPR000073">
    <property type="entry name" value="AB_hydrolase_1"/>
</dbReference>
<protein>
    <submittedName>
        <fullName evidence="4">3-oxoadipate enol-lactonase</fullName>
    </submittedName>
</protein>
<evidence type="ECO:0000259" key="2">
    <source>
        <dbReference type="Pfam" id="PF00561"/>
    </source>
</evidence>
<dbReference type="PANTHER" id="PTHR43433">
    <property type="entry name" value="HYDROLASE, ALPHA/BETA FOLD FAMILY PROTEIN"/>
    <property type="match status" value="1"/>
</dbReference>
<dbReference type="eggNOG" id="COG2021">
    <property type="taxonomic scope" value="Bacteria"/>
</dbReference>
<feature type="domain" description="Transposase IS110-like N-terminal" evidence="3">
    <location>
        <begin position="3"/>
        <end position="136"/>
    </location>
</feature>
<dbReference type="SUPFAM" id="SSF53474">
    <property type="entry name" value="alpha/beta-Hydrolases"/>
    <property type="match status" value="1"/>
</dbReference>
<dbReference type="InterPro" id="IPR029058">
    <property type="entry name" value="AB_hydrolase_fold"/>
</dbReference>